<feature type="repeat" description="WD" evidence="4">
    <location>
        <begin position="148"/>
        <end position="183"/>
    </location>
</feature>
<feature type="repeat" description="WD" evidence="4">
    <location>
        <begin position="55"/>
        <end position="93"/>
    </location>
</feature>
<dbReference type="PROSITE" id="PS00678">
    <property type="entry name" value="WD_REPEATS_1"/>
    <property type="match status" value="1"/>
</dbReference>
<evidence type="ECO:0000256" key="3">
    <source>
        <dbReference type="ARBA" id="ARBA00038101"/>
    </source>
</evidence>
<dbReference type="InterPro" id="IPR001680">
    <property type="entry name" value="WD40_rpt"/>
</dbReference>
<dbReference type="InterPro" id="IPR011990">
    <property type="entry name" value="TPR-like_helical_dom_sf"/>
</dbReference>
<dbReference type="Gene3D" id="1.25.40.10">
    <property type="entry name" value="Tetratricopeptide repeat domain"/>
    <property type="match status" value="2"/>
</dbReference>
<feature type="region of interest" description="Disordered" evidence="5">
    <location>
        <begin position="1082"/>
        <end position="1114"/>
    </location>
</feature>
<dbReference type="SUPFAM" id="SSF81901">
    <property type="entry name" value="HCP-like"/>
    <property type="match status" value="3"/>
</dbReference>
<feature type="compositionally biased region" description="Pro residues" evidence="5">
    <location>
        <begin position="1183"/>
        <end position="1193"/>
    </location>
</feature>
<keyword evidence="8" id="KW-1185">Reference proteome</keyword>
<dbReference type="PROSITE" id="PS50082">
    <property type="entry name" value="WD_REPEATS_2"/>
    <property type="match status" value="2"/>
</dbReference>
<dbReference type="InterPro" id="IPR036322">
    <property type="entry name" value="WD40_repeat_dom_sf"/>
</dbReference>
<feature type="compositionally biased region" description="Basic and acidic residues" evidence="5">
    <location>
        <begin position="1082"/>
        <end position="1093"/>
    </location>
</feature>
<dbReference type="Proteomes" id="UP001221413">
    <property type="component" value="Unassembled WGS sequence"/>
</dbReference>
<comment type="caution">
    <text evidence="7">The sequence shown here is derived from an EMBL/GenBank/DDBJ whole genome shotgun (WGS) entry which is preliminary data.</text>
</comment>
<protein>
    <recommendedName>
        <fullName evidence="9">HCP-like protein</fullName>
    </recommendedName>
</protein>
<dbReference type="AlphaFoldDB" id="A0AAD6NP83"/>
<keyword evidence="6" id="KW-1133">Transmembrane helix</keyword>
<sequence>MVNFTETLASSISSPAGTYHYSFARAGQHLAVISSDDILRFLDPSTLSVVTSSPAPTHADGVTCIKSANTDDGSLVLTAGRDGAVRVWDLRRGLAGCVREFKRKGGEPILAMDVSAERGVVAAGTELTGQSAEIVVWDLEGRERMSYVESHNDDVTQLSFHPTTRELLLSGSTDGLINIYNMNITDEDDALHQVVNHGSSIHHAGFIAADAIYGLSHDENLSVYKLADASEDVEEPKPVVFGDIRQRFGCEYAIDVMLRGGESAGVGVLAVGSHSSGWVDLQSLRVDGGVWALGGEQVVRLVGGHGEEIVRCLYLDDAPVGWFVSSFSSLPEVKPHCQPRSGGFATCTMTRRRPYFFYFFLFLSTLSIAAHAIEPVAEHEDVQLPLGHPARQLLRGTTGRENEANAEDEKSAKYVEDALKILSSLRQSSGHSKGRGHGRWSYINSFLYYLQKALDFLFIANVPTQEEPVDGQSRSAPVQMSKPLQEAVHLLSRAVAVKNPDAMYLLAEMNFYGNWSHPRNTATAFGWYKELASLTGNTTAQNMVAFMYATGYGGIIQRDQAKALLYHTFAALGGNTRSEMTLAYRHHAGISTPRNCDDAAFFYKRVADKAIEYYRSGPPGGHYLPRHSHRIVDELGGTYGAGASSGHTGRIAKRSSEQSTLSIMDDIIEYLLLLSNKGELPATHQLAKLYYEGPRGLQRDLKKARDLYFQLAKKMWTKDGKEVKDPSDIVIDVASKAAGYLGRMYLRGEALSQDYALARRWFARGLKYSDTISQHGMGYLYEHGLAGLDKNMEKATKLYKTAAEDDYGPAQVSIGKIFYQKGEYSVANKWFELATRHGEVEAYYYLAEINNQGNGRDKNCGMATLYFKHVAERVEALQAPLEWSHRAYKNGNKEAAVVGFMMAAEQGYESGQANVAFLLDEQKSKFPLDWWRTKRNDALEQELALMYWTRSAKQQNIDSYVKMGDYYLAGVGTEPDGEKAAACYTAASEFQQSAQALWNLGWMHENGIGVEQDYHLAKRYYDLAVETNSEAYLPVTLSLLKLRARSFWNTISGGNINAIGSDPEPERRVTVKEWLKRWFSDEKPQYTHNRPGEAENADEGAGGLGGGDSKTQDHAQDEFYGDEMGNDEFLENMLILGIMFALMLLVFVRNQRQQQQRQREQQQQQQLRQNGQARPGAGGRAAPAPPAGPPAPAPGGEAPMGGGPGGEGFNPRDNPWGIPPPPGF</sequence>
<organism evidence="7 8">
    <name type="scientific">Drechslerella dactyloides</name>
    <name type="common">Nematode-trapping fungus</name>
    <name type="synonym">Arthrobotrys dactyloides</name>
    <dbReference type="NCBI Taxonomy" id="74499"/>
    <lineage>
        <taxon>Eukaryota</taxon>
        <taxon>Fungi</taxon>
        <taxon>Dikarya</taxon>
        <taxon>Ascomycota</taxon>
        <taxon>Pezizomycotina</taxon>
        <taxon>Orbiliomycetes</taxon>
        <taxon>Orbiliales</taxon>
        <taxon>Orbiliaceae</taxon>
        <taxon>Drechslerella</taxon>
    </lineage>
</organism>
<dbReference type="EMBL" id="JAQGDS010000001">
    <property type="protein sequence ID" value="KAJ6264488.1"/>
    <property type="molecule type" value="Genomic_DNA"/>
</dbReference>
<dbReference type="PROSITE" id="PS50294">
    <property type="entry name" value="WD_REPEATS_REGION"/>
    <property type="match status" value="2"/>
</dbReference>
<dbReference type="Pfam" id="PF00400">
    <property type="entry name" value="WD40"/>
    <property type="match status" value="2"/>
</dbReference>
<keyword evidence="6" id="KW-0812">Transmembrane</keyword>
<proteinExistence type="inferred from homology"/>
<feature type="compositionally biased region" description="Gly residues" evidence="5">
    <location>
        <begin position="1198"/>
        <end position="1208"/>
    </location>
</feature>
<reference evidence="7" key="1">
    <citation type="submission" date="2023-01" db="EMBL/GenBank/DDBJ databases">
        <title>The chitinases involved in constricting ring structure development in the nematode-trapping fungus Drechslerella dactyloides.</title>
        <authorList>
            <person name="Wang R."/>
            <person name="Zhang L."/>
            <person name="Tang P."/>
            <person name="Li S."/>
            <person name="Liang L."/>
        </authorList>
    </citation>
    <scope>NUCLEOTIDE SEQUENCE</scope>
    <source>
        <strain evidence="7">YMF1.00031</strain>
    </source>
</reference>
<feature type="region of interest" description="Disordered" evidence="5">
    <location>
        <begin position="1156"/>
        <end position="1224"/>
    </location>
</feature>
<evidence type="ECO:0000256" key="2">
    <source>
        <dbReference type="ARBA" id="ARBA00022737"/>
    </source>
</evidence>
<dbReference type="SMART" id="SM00320">
    <property type="entry name" value="WD40"/>
    <property type="match status" value="3"/>
</dbReference>
<evidence type="ECO:0000313" key="7">
    <source>
        <dbReference type="EMBL" id="KAJ6264488.1"/>
    </source>
</evidence>
<dbReference type="InterPro" id="IPR015943">
    <property type="entry name" value="WD40/YVTN_repeat-like_dom_sf"/>
</dbReference>
<dbReference type="Gene3D" id="2.130.10.10">
    <property type="entry name" value="YVTN repeat-like/Quinoprotein amine dehydrogenase"/>
    <property type="match status" value="2"/>
</dbReference>
<feature type="transmembrane region" description="Helical" evidence="6">
    <location>
        <begin position="1129"/>
        <end position="1148"/>
    </location>
</feature>
<evidence type="ECO:0008006" key="9">
    <source>
        <dbReference type="Google" id="ProtNLM"/>
    </source>
</evidence>
<dbReference type="GO" id="GO:0036503">
    <property type="term" value="P:ERAD pathway"/>
    <property type="evidence" value="ECO:0007669"/>
    <property type="project" value="TreeGrafter"/>
</dbReference>
<dbReference type="GO" id="GO:0005789">
    <property type="term" value="C:endoplasmic reticulum membrane"/>
    <property type="evidence" value="ECO:0007669"/>
    <property type="project" value="TreeGrafter"/>
</dbReference>
<accession>A0AAD6NP83</accession>
<keyword evidence="6" id="KW-0472">Membrane</keyword>
<evidence type="ECO:0000256" key="5">
    <source>
        <dbReference type="SAM" id="MobiDB-lite"/>
    </source>
</evidence>
<feature type="compositionally biased region" description="Low complexity" evidence="5">
    <location>
        <begin position="1156"/>
        <end position="1175"/>
    </location>
</feature>
<dbReference type="InterPro" id="IPR019775">
    <property type="entry name" value="WD40_repeat_CS"/>
</dbReference>
<gene>
    <name evidence="7" type="ORF">Dda_0634</name>
</gene>
<keyword evidence="1 4" id="KW-0853">WD repeat</keyword>
<dbReference type="PANTHER" id="PTHR11102:SF147">
    <property type="entry name" value="SEL1L ADAPTOR SUBUNIT OF ERAD E3 UBIQUITIN LIGASE"/>
    <property type="match status" value="1"/>
</dbReference>
<evidence type="ECO:0000256" key="4">
    <source>
        <dbReference type="PROSITE-ProRule" id="PRU00221"/>
    </source>
</evidence>
<dbReference type="SUPFAM" id="SSF50978">
    <property type="entry name" value="WD40 repeat-like"/>
    <property type="match status" value="1"/>
</dbReference>
<dbReference type="SMART" id="SM00671">
    <property type="entry name" value="SEL1"/>
    <property type="match status" value="10"/>
</dbReference>
<comment type="similarity">
    <text evidence="3">Belongs to the sel-1 family.</text>
</comment>
<evidence type="ECO:0000256" key="6">
    <source>
        <dbReference type="SAM" id="Phobius"/>
    </source>
</evidence>
<keyword evidence="2" id="KW-0677">Repeat</keyword>
<evidence type="ECO:0000256" key="1">
    <source>
        <dbReference type="ARBA" id="ARBA00022574"/>
    </source>
</evidence>
<dbReference type="InterPro" id="IPR006597">
    <property type="entry name" value="Sel1-like"/>
</dbReference>
<dbReference type="InterPro" id="IPR050767">
    <property type="entry name" value="Sel1_AlgK"/>
</dbReference>
<evidence type="ECO:0000313" key="8">
    <source>
        <dbReference type="Proteomes" id="UP001221413"/>
    </source>
</evidence>
<name>A0AAD6NP83_DREDA</name>
<dbReference type="Pfam" id="PF08238">
    <property type="entry name" value="Sel1"/>
    <property type="match status" value="9"/>
</dbReference>
<dbReference type="PANTHER" id="PTHR11102">
    <property type="entry name" value="SEL-1-LIKE PROTEIN"/>
    <property type="match status" value="1"/>
</dbReference>